<protein>
    <submittedName>
        <fullName evidence="2">Uncharacterized protein</fullName>
    </submittedName>
</protein>
<dbReference type="EMBL" id="JAFNEN010000234">
    <property type="protein sequence ID" value="KAG8188649.1"/>
    <property type="molecule type" value="Genomic_DNA"/>
</dbReference>
<organism evidence="2 3">
    <name type="scientific">Oedothorax gibbosus</name>
    <dbReference type="NCBI Taxonomy" id="931172"/>
    <lineage>
        <taxon>Eukaryota</taxon>
        <taxon>Metazoa</taxon>
        <taxon>Ecdysozoa</taxon>
        <taxon>Arthropoda</taxon>
        <taxon>Chelicerata</taxon>
        <taxon>Arachnida</taxon>
        <taxon>Araneae</taxon>
        <taxon>Araneomorphae</taxon>
        <taxon>Entelegynae</taxon>
        <taxon>Araneoidea</taxon>
        <taxon>Linyphiidae</taxon>
        <taxon>Erigoninae</taxon>
        <taxon>Oedothorax</taxon>
    </lineage>
</organism>
<gene>
    <name evidence="2" type="ORF">JTE90_026754</name>
</gene>
<evidence type="ECO:0000313" key="2">
    <source>
        <dbReference type="EMBL" id="KAG8188649.1"/>
    </source>
</evidence>
<feature type="chain" id="PRO_5043876895" evidence="1">
    <location>
        <begin position="21"/>
        <end position="239"/>
    </location>
</feature>
<name>A0AAV6UYA4_9ARAC</name>
<evidence type="ECO:0000256" key="1">
    <source>
        <dbReference type="SAM" id="SignalP"/>
    </source>
</evidence>
<dbReference type="AlphaFoldDB" id="A0AAV6UYA4"/>
<sequence>MAKICCSFLLMAAILKGLEAVGSNCNIMQNCEPFSPLKKLNHQLPSSESELNSVCPEITQYAQCLMEEAGNCTRHDLFERTANLPDSVAVLFNLQDLILQTCNESSPLYRGYLAGIKCFTSLLNETDLQQHRYDGLEEYDAYRETRAYLNERREPDERQCMATASAVAKFSHQLQQTCGEETKDIFLRLLKRLRTLLRNYSKCTIFHVTTLRTKFMAFLNEFDRNEQRRSIFSAVFKVM</sequence>
<accession>A0AAV6UYA4</accession>
<dbReference type="Proteomes" id="UP000827092">
    <property type="component" value="Unassembled WGS sequence"/>
</dbReference>
<keyword evidence="3" id="KW-1185">Reference proteome</keyword>
<feature type="signal peptide" evidence="1">
    <location>
        <begin position="1"/>
        <end position="20"/>
    </location>
</feature>
<keyword evidence="1" id="KW-0732">Signal</keyword>
<comment type="caution">
    <text evidence="2">The sequence shown here is derived from an EMBL/GenBank/DDBJ whole genome shotgun (WGS) entry which is preliminary data.</text>
</comment>
<proteinExistence type="predicted"/>
<evidence type="ECO:0000313" key="3">
    <source>
        <dbReference type="Proteomes" id="UP000827092"/>
    </source>
</evidence>
<reference evidence="2 3" key="1">
    <citation type="journal article" date="2022" name="Nat. Ecol. Evol.">
        <title>A masculinizing supergene underlies an exaggerated male reproductive morph in a spider.</title>
        <authorList>
            <person name="Hendrickx F."/>
            <person name="De Corte Z."/>
            <person name="Sonet G."/>
            <person name="Van Belleghem S.M."/>
            <person name="Kostlbacher S."/>
            <person name="Vangestel C."/>
        </authorList>
    </citation>
    <scope>NUCLEOTIDE SEQUENCE [LARGE SCALE GENOMIC DNA]</scope>
    <source>
        <strain evidence="2">W744_W776</strain>
    </source>
</reference>